<dbReference type="InterPro" id="IPR032710">
    <property type="entry name" value="NTF2-like_dom_sf"/>
</dbReference>
<protein>
    <recommendedName>
        <fullName evidence="1">SnoaL-like domain-containing protein</fullName>
    </recommendedName>
</protein>
<keyword evidence="3" id="KW-1185">Reference proteome</keyword>
<gene>
    <name evidence="2" type="ORF">AAW51_5173</name>
</gene>
<dbReference type="RefSeq" id="WP_083438583.1">
    <property type="nucleotide sequence ID" value="NZ_CP011371.1"/>
</dbReference>
<dbReference type="Pfam" id="PF13577">
    <property type="entry name" value="SnoaL_4"/>
    <property type="match status" value="1"/>
</dbReference>
<dbReference type="InterPro" id="IPR037401">
    <property type="entry name" value="SnoaL-like"/>
</dbReference>
<reference evidence="2 3" key="1">
    <citation type="submission" date="2015-05" db="EMBL/GenBank/DDBJ databases">
        <authorList>
            <person name="Tang B."/>
            <person name="Yu Y."/>
        </authorList>
    </citation>
    <scope>NUCLEOTIDE SEQUENCE [LARGE SCALE GENOMIC DNA]</scope>
    <source>
        <strain evidence="2 3">DSM 7029</strain>
    </source>
</reference>
<dbReference type="KEGG" id="pbh:AAW51_5173"/>
<proteinExistence type="predicted"/>
<dbReference type="STRING" id="413882.AAW51_5173"/>
<accession>A0A0G3BR18</accession>
<feature type="domain" description="SnoaL-like" evidence="1">
    <location>
        <begin position="32"/>
        <end position="161"/>
    </location>
</feature>
<dbReference type="Gene3D" id="3.10.450.50">
    <property type="match status" value="1"/>
</dbReference>
<dbReference type="OrthoDB" id="1492465at2"/>
<dbReference type="Proteomes" id="UP000035352">
    <property type="component" value="Chromosome"/>
</dbReference>
<dbReference type="EMBL" id="CP011371">
    <property type="protein sequence ID" value="AKJ31864.1"/>
    <property type="molecule type" value="Genomic_DNA"/>
</dbReference>
<evidence type="ECO:0000313" key="2">
    <source>
        <dbReference type="EMBL" id="AKJ31864.1"/>
    </source>
</evidence>
<evidence type="ECO:0000259" key="1">
    <source>
        <dbReference type="Pfam" id="PF13577"/>
    </source>
</evidence>
<organism evidence="2 3">
    <name type="scientific">Caldimonas brevitalea</name>
    <dbReference type="NCBI Taxonomy" id="413882"/>
    <lineage>
        <taxon>Bacteria</taxon>
        <taxon>Pseudomonadati</taxon>
        <taxon>Pseudomonadota</taxon>
        <taxon>Betaproteobacteria</taxon>
        <taxon>Burkholderiales</taxon>
        <taxon>Sphaerotilaceae</taxon>
        <taxon>Caldimonas</taxon>
    </lineage>
</organism>
<dbReference type="SUPFAM" id="SSF54427">
    <property type="entry name" value="NTF2-like"/>
    <property type="match status" value="1"/>
</dbReference>
<dbReference type="AlphaFoldDB" id="A0A0G3BR18"/>
<name>A0A0G3BR18_9BURK</name>
<sequence>MSDTSRPHTSRPNRAFDILTATELPHDQVGDATERWDVLDALHRFAAGQDLKDWALFASAFADDAQLDFTQPAARLGAQLPVLRGRGDIVAAITAAVQGLDTTHSVSNARIWVEGRHAQLLALVEAQHLPAGDHSRHLLLKNFYRVRLHAGEGRQWAMTHVRIDNAWMTGDASVLFPDVRGRDRPAPTATC</sequence>
<evidence type="ECO:0000313" key="3">
    <source>
        <dbReference type="Proteomes" id="UP000035352"/>
    </source>
</evidence>